<organism evidence="1 2">
    <name type="scientific">Xenopus laevis</name>
    <name type="common">African clawed frog</name>
    <dbReference type="NCBI Taxonomy" id="8355"/>
    <lineage>
        <taxon>Eukaryota</taxon>
        <taxon>Metazoa</taxon>
        <taxon>Chordata</taxon>
        <taxon>Craniata</taxon>
        <taxon>Vertebrata</taxon>
        <taxon>Euteleostomi</taxon>
        <taxon>Amphibia</taxon>
        <taxon>Batrachia</taxon>
        <taxon>Anura</taxon>
        <taxon>Pipoidea</taxon>
        <taxon>Pipidae</taxon>
        <taxon>Xenopodinae</taxon>
        <taxon>Xenopus</taxon>
        <taxon>Xenopus</taxon>
    </lineage>
</organism>
<dbReference type="AlphaFoldDB" id="A0A974H1N1"/>
<name>A0A974H1N1_XENLA</name>
<dbReference type="Proteomes" id="UP000694892">
    <property type="component" value="Chromosome 9_10S"/>
</dbReference>
<evidence type="ECO:0000313" key="2">
    <source>
        <dbReference type="Proteomes" id="UP000694892"/>
    </source>
</evidence>
<reference evidence="2" key="1">
    <citation type="journal article" date="2016" name="Nature">
        <title>Genome evolution in the allotetraploid frog Xenopus laevis.</title>
        <authorList>
            <person name="Session A.M."/>
            <person name="Uno Y."/>
            <person name="Kwon T."/>
            <person name="Chapman J.A."/>
            <person name="Toyoda A."/>
            <person name="Takahashi S."/>
            <person name="Fukui A."/>
            <person name="Hikosaka A."/>
            <person name="Suzuki A."/>
            <person name="Kondo M."/>
            <person name="van Heeringen S.J."/>
            <person name="Quigley I."/>
            <person name="Heinz S."/>
            <person name="Ogino H."/>
            <person name="Ochi H."/>
            <person name="Hellsten U."/>
            <person name="Lyons J.B."/>
            <person name="Simakov O."/>
            <person name="Putnam N."/>
            <person name="Stites J."/>
            <person name="Kuroki Y."/>
            <person name="Tanaka T."/>
            <person name="Michiue T."/>
            <person name="Watanabe M."/>
            <person name="Bogdanovic O."/>
            <person name="Lister R."/>
            <person name="Georgiou G."/>
            <person name="Paranjpe S.S."/>
            <person name="van Kruijsbergen I."/>
            <person name="Shu S."/>
            <person name="Carlson J."/>
            <person name="Kinoshita T."/>
            <person name="Ohta Y."/>
            <person name="Mawaribuchi S."/>
            <person name="Jenkins J."/>
            <person name="Grimwood J."/>
            <person name="Schmutz J."/>
            <person name="Mitros T."/>
            <person name="Mozaffari S.V."/>
            <person name="Suzuki Y."/>
            <person name="Haramoto Y."/>
            <person name="Yamamoto T.S."/>
            <person name="Takagi C."/>
            <person name="Heald R."/>
            <person name="Miller K."/>
            <person name="Haudenschild C."/>
            <person name="Kitzman J."/>
            <person name="Nakayama T."/>
            <person name="Izutsu Y."/>
            <person name="Robert J."/>
            <person name="Fortriede J."/>
            <person name="Burns K."/>
            <person name="Lotay V."/>
            <person name="Karimi K."/>
            <person name="Yasuoka Y."/>
            <person name="Dichmann D.S."/>
            <person name="Flajnik M.F."/>
            <person name="Houston D.W."/>
            <person name="Shendure J."/>
            <person name="DuPasquier L."/>
            <person name="Vize P.D."/>
            <person name="Zorn A.M."/>
            <person name="Ito M."/>
            <person name="Marcotte E.M."/>
            <person name="Wallingford J.B."/>
            <person name="Ito Y."/>
            <person name="Asashima M."/>
            <person name="Ueno N."/>
            <person name="Matsuda Y."/>
            <person name="Veenstra G.J."/>
            <person name="Fujiyama A."/>
            <person name="Harland R.M."/>
            <person name="Taira M."/>
            <person name="Rokhsar D.S."/>
        </authorList>
    </citation>
    <scope>NUCLEOTIDE SEQUENCE [LARGE SCALE GENOMIC DNA]</scope>
    <source>
        <strain evidence="2">J</strain>
    </source>
</reference>
<proteinExistence type="predicted"/>
<accession>A0A974H1N1</accession>
<sequence>MYYIFKTCLKITFFWCKITAFLTFDKIHCSVVHCVFYFKFISFISFHPLDLWARKLRIVPELCQADSCIFFQNGQREL</sequence>
<evidence type="ECO:0000313" key="1">
    <source>
        <dbReference type="EMBL" id="OCT61517.1"/>
    </source>
</evidence>
<dbReference type="EMBL" id="CM004483">
    <property type="protein sequence ID" value="OCT61517.1"/>
    <property type="molecule type" value="Genomic_DNA"/>
</dbReference>
<protein>
    <submittedName>
        <fullName evidence="1">Uncharacterized protein</fullName>
    </submittedName>
</protein>
<gene>
    <name evidence="1" type="ORF">XELAEV_18047544mg</name>
</gene>